<dbReference type="AlphaFoldDB" id="A0A7X0BY10"/>
<protein>
    <submittedName>
        <fullName evidence="2">Uncharacterized protein</fullName>
    </submittedName>
</protein>
<dbReference type="Proteomes" id="UP000583800">
    <property type="component" value="Unassembled WGS sequence"/>
</dbReference>
<keyword evidence="1" id="KW-0812">Transmembrane</keyword>
<feature type="transmembrane region" description="Helical" evidence="1">
    <location>
        <begin position="269"/>
        <end position="286"/>
    </location>
</feature>
<keyword evidence="1" id="KW-0472">Membrane</keyword>
<name>A0A7X0BY10_9ACTN</name>
<dbReference type="RefSeq" id="WP_185082790.1">
    <property type="nucleotide sequence ID" value="NZ_JACHJB010000001.1"/>
</dbReference>
<feature type="transmembrane region" description="Helical" evidence="1">
    <location>
        <begin position="205"/>
        <end position="225"/>
    </location>
</feature>
<accession>A0A7X0BY10</accession>
<reference evidence="2 3" key="1">
    <citation type="submission" date="2020-08" db="EMBL/GenBank/DDBJ databases">
        <title>Sequencing the genomes of 1000 actinobacteria strains.</title>
        <authorList>
            <person name="Klenk H.-P."/>
        </authorList>
    </citation>
    <scope>NUCLEOTIDE SEQUENCE [LARGE SCALE GENOMIC DNA]</scope>
    <source>
        <strain evidence="2 3">DSM 45913</strain>
    </source>
</reference>
<keyword evidence="1" id="KW-1133">Transmembrane helix</keyword>
<feature type="transmembrane region" description="Helical" evidence="1">
    <location>
        <begin position="175"/>
        <end position="193"/>
    </location>
</feature>
<feature type="transmembrane region" description="Helical" evidence="1">
    <location>
        <begin position="117"/>
        <end position="137"/>
    </location>
</feature>
<feature type="transmembrane region" description="Helical" evidence="1">
    <location>
        <begin position="298"/>
        <end position="319"/>
    </location>
</feature>
<dbReference type="EMBL" id="JACHJB010000001">
    <property type="protein sequence ID" value="MBB6344708.1"/>
    <property type="molecule type" value="Genomic_DNA"/>
</dbReference>
<proteinExistence type="predicted"/>
<evidence type="ECO:0000313" key="2">
    <source>
        <dbReference type="EMBL" id="MBB6344708.1"/>
    </source>
</evidence>
<keyword evidence="3" id="KW-1185">Reference proteome</keyword>
<evidence type="ECO:0000256" key="1">
    <source>
        <dbReference type="SAM" id="Phobius"/>
    </source>
</evidence>
<sequence length="332" mass="34912">MTEPCPVLLEQRYRAVLRLLPASYRAEREDEMVAAFMEMSGEVPDERGPRPRWGEIASVVALAVRVRLGGAGAEPRFVAWGEAVRLLALLGVGFQALVSLYSLLSHGLSTLLVAPPGARQVALTLVDCAWVAAYVAVMRGHVRPAKAAALVGGGSSLYALATGLPVELLGWSEGTAALIVVTTLLALLVGFHRDARPAPRPWDRVVPPLALAALPLALELPLVALESAMPGPEAEPLLWVAFWLSPDGLAIVAVLVAGAIALARRRSPSVLLALATGGMLLAAYRLPVGLPLEFNQPLWVTGVVQCAMLAVMVSLLLVAGVRALPAARQVSA</sequence>
<evidence type="ECO:0000313" key="3">
    <source>
        <dbReference type="Proteomes" id="UP000583800"/>
    </source>
</evidence>
<comment type="caution">
    <text evidence="2">The sequence shown here is derived from an EMBL/GenBank/DDBJ whole genome shotgun (WGS) entry which is preliminary data.</text>
</comment>
<feature type="transmembrane region" description="Helical" evidence="1">
    <location>
        <begin position="149"/>
        <end position="169"/>
    </location>
</feature>
<feature type="transmembrane region" description="Helical" evidence="1">
    <location>
        <begin position="237"/>
        <end position="262"/>
    </location>
</feature>
<gene>
    <name evidence="2" type="ORF">FHU36_001217</name>
</gene>
<organism evidence="2 3">
    <name type="scientific">Nonomuraea muscovyensis</name>
    <dbReference type="NCBI Taxonomy" id="1124761"/>
    <lineage>
        <taxon>Bacteria</taxon>
        <taxon>Bacillati</taxon>
        <taxon>Actinomycetota</taxon>
        <taxon>Actinomycetes</taxon>
        <taxon>Streptosporangiales</taxon>
        <taxon>Streptosporangiaceae</taxon>
        <taxon>Nonomuraea</taxon>
    </lineage>
</organism>
<feature type="transmembrane region" description="Helical" evidence="1">
    <location>
        <begin position="86"/>
        <end position="105"/>
    </location>
</feature>